<proteinExistence type="predicted"/>
<name>A0ACB9E827_9ASTR</name>
<reference evidence="2" key="1">
    <citation type="journal article" date="2022" name="Mol. Ecol. Resour.">
        <title>The genomes of chicory, endive, great burdock and yacon provide insights into Asteraceae palaeo-polyploidization history and plant inulin production.</title>
        <authorList>
            <person name="Fan W."/>
            <person name="Wang S."/>
            <person name="Wang H."/>
            <person name="Wang A."/>
            <person name="Jiang F."/>
            <person name="Liu H."/>
            <person name="Zhao H."/>
            <person name="Xu D."/>
            <person name="Zhang Y."/>
        </authorList>
    </citation>
    <scope>NUCLEOTIDE SEQUENCE [LARGE SCALE GENOMIC DNA]</scope>
    <source>
        <strain evidence="2">cv. Yunnan</strain>
    </source>
</reference>
<reference evidence="1 2" key="2">
    <citation type="journal article" date="2022" name="Mol. Ecol. Resour.">
        <title>The genomes of chicory, endive, great burdock and yacon provide insights into Asteraceae paleo-polyploidization history and plant inulin production.</title>
        <authorList>
            <person name="Fan W."/>
            <person name="Wang S."/>
            <person name="Wang H."/>
            <person name="Wang A."/>
            <person name="Jiang F."/>
            <person name="Liu H."/>
            <person name="Zhao H."/>
            <person name="Xu D."/>
            <person name="Zhang Y."/>
        </authorList>
    </citation>
    <scope>NUCLEOTIDE SEQUENCE [LARGE SCALE GENOMIC DNA]</scope>
    <source>
        <strain evidence="2">cv. Yunnan</strain>
        <tissue evidence="1">Leaves</tissue>
    </source>
</reference>
<sequence length="284" mass="32431">MNVDRSVSPLEFWDVDLLQEREAREINSGGFGSVKLLGMYVSIDRNCDDRDDLKGLFKENPIILEENKVRGSTHEAECSKKVSGSNDSDIDETIMEICKQVETIVKTRENDKEEQPVDRVAGYDGGHGQDVDHFFNKKKMEGIDNSFDFEAPSYSIGLTQDETLENKRIDNFDFDAPSYSIGLTQDETPGHGQDVVNDVNKKQMEGIDNNFDFDAPNYRIDLTQDETPAELLDETKVIRKNPIRKKITAKDCKSPFVKREVGMNNKVTKEEETVWALMFRELEK</sequence>
<comment type="caution">
    <text evidence="1">The sequence shown here is derived from an EMBL/GenBank/DDBJ whole genome shotgun (WGS) entry which is preliminary data.</text>
</comment>
<evidence type="ECO:0000313" key="1">
    <source>
        <dbReference type="EMBL" id="KAI3754820.1"/>
    </source>
</evidence>
<protein>
    <submittedName>
        <fullName evidence="1">Uncharacterized protein</fullName>
    </submittedName>
</protein>
<dbReference type="Proteomes" id="UP001056120">
    <property type="component" value="Linkage Group LG18"/>
</dbReference>
<dbReference type="EMBL" id="CM042035">
    <property type="protein sequence ID" value="KAI3754820.1"/>
    <property type="molecule type" value="Genomic_DNA"/>
</dbReference>
<gene>
    <name evidence="1" type="ORF">L1987_54611</name>
</gene>
<keyword evidence="2" id="KW-1185">Reference proteome</keyword>
<accession>A0ACB9E827</accession>
<organism evidence="1 2">
    <name type="scientific">Smallanthus sonchifolius</name>
    <dbReference type="NCBI Taxonomy" id="185202"/>
    <lineage>
        <taxon>Eukaryota</taxon>
        <taxon>Viridiplantae</taxon>
        <taxon>Streptophyta</taxon>
        <taxon>Embryophyta</taxon>
        <taxon>Tracheophyta</taxon>
        <taxon>Spermatophyta</taxon>
        <taxon>Magnoliopsida</taxon>
        <taxon>eudicotyledons</taxon>
        <taxon>Gunneridae</taxon>
        <taxon>Pentapetalae</taxon>
        <taxon>asterids</taxon>
        <taxon>campanulids</taxon>
        <taxon>Asterales</taxon>
        <taxon>Asteraceae</taxon>
        <taxon>Asteroideae</taxon>
        <taxon>Heliantheae alliance</taxon>
        <taxon>Millerieae</taxon>
        <taxon>Smallanthus</taxon>
    </lineage>
</organism>
<evidence type="ECO:0000313" key="2">
    <source>
        <dbReference type="Proteomes" id="UP001056120"/>
    </source>
</evidence>